<evidence type="ECO:0000313" key="13">
    <source>
        <dbReference type="Proteomes" id="UP000268093"/>
    </source>
</evidence>
<comment type="similarity">
    <text evidence="2">Belongs to the amino acid/polyamine transporter 2 family.</text>
</comment>
<keyword evidence="5 10" id="KW-0812">Transmembrane</keyword>
<keyword evidence="6" id="KW-0029">Amino-acid transport</keyword>
<dbReference type="GO" id="GO:0005313">
    <property type="term" value="F:L-glutamate transmembrane transporter activity"/>
    <property type="evidence" value="ECO:0007669"/>
    <property type="project" value="TreeGrafter"/>
</dbReference>
<evidence type="ECO:0000256" key="1">
    <source>
        <dbReference type="ARBA" id="ARBA00004128"/>
    </source>
</evidence>
<reference evidence="12 13" key="1">
    <citation type="journal article" date="2018" name="New Phytol.">
        <title>Phylogenomics of Endogonaceae and evolution of mycorrhizas within Mucoromycota.</title>
        <authorList>
            <person name="Chang Y."/>
            <person name="Desiro A."/>
            <person name="Na H."/>
            <person name="Sandor L."/>
            <person name="Lipzen A."/>
            <person name="Clum A."/>
            <person name="Barry K."/>
            <person name="Grigoriev I.V."/>
            <person name="Martin F.M."/>
            <person name="Stajich J.E."/>
            <person name="Smith M.E."/>
            <person name="Bonito G."/>
            <person name="Spatafora J.W."/>
        </authorList>
    </citation>
    <scope>NUCLEOTIDE SEQUENCE [LARGE SCALE GENOMIC DNA]</scope>
    <source>
        <strain evidence="12 13">GMNB39</strain>
    </source>
</reference>
<dbReference type="GO" id="GO:0015194">
    <property type="term" value="F:L-serine transmembrane transporter activity"/>
    <property type="evidence" value="ECO:0007669"/>
    <property type="project" value="TreeGrafter"/>
</dbReference>
<dbReference type="OrthoDB" id="438545at2759"/>
<feature type="transmembrane region" description="Helical" evidence="10">
    <location>
        <begin position="227"/>
        <end position="248"/>
    </location>
</feature>
<accession>A0A433DB26</accession>
<keyword evidence="8 10" id="KW-0472">Membrane</keyword>
<proteinExistence type="inferred from homology"/>
<evidence type="ECO:0000256" key="5">
    <source>
        <dbReference type="ARBA" id="ARBA00022692"/>
    </source>
</evidence>
<evidence type="ECO:0000256" key="2">
    <source>
        <dbReference type="ARBA" id="ARBA00008066"/>
    </source>
</evidence>
<dbReference type="GO" id="GO:0000329">
    <property type="term" value="C:fungal-type vacuole membrane"/>
    <property type="evidence" value="ECO:0007669"/>
    <property type="project" value="TreeGrafter"/>
</dbReference>
<dbReference type="InterPro" id="IPR013057">
    <property type="entry name" value="AA_transpt_TM"/>
</dbReference>
<dbReference type="GO" id="GO:0015189">
    <property type="term" value="F:L-lysine transmembrane transporter activity"/>
    <property type="evidence" value="ECO:0007669"/>
    <property type="project" value="TreeGrafter"/>
</dbReference>
<keyword evidence="13" id="KW-1185">Reference proteome</keyword>
<dbReference type="Pfam" id="PF01490">
    <property type="entry name" value="Aa_trans"/>
    <property type="match status" value="1"/>
</dbReference>
<evidence type="ECO:0000256" key="4">
    <source>
        <dbReference type="ARBA" id="ARBA00022554"/>
    </source>
</evidence>
<evidence type="ECO:0000256" key="8">
    <source>
        <dbReference type="ARBA" id="ARBA00023136"/>
    </source>
</evidence>
<feature type="transmembrane region" description="Helical" evidence="10">
    <location>
        <begin position="477"/>
        <end position="499"/>
    </location>
</feature>
<evidence type="ECO:0000256" key="7">
    <source>
        <dbReference type="ARBA" id="ARBA00022989"/>
    </source>
</evidence>
<feature type="transmembrane region" description="Helical" evidence="10">
    <location>
        <begin position="443"/>
        <end position="465"/>
    </location>
</feature>
<dbReference type="GO" id="GO:0005290">
    <property type="term" value="F:L-histidine transmembrane transporter activity"/>
    <property type="evidence" value="ECO:0007669"/>
    <property type="project" value="TreeGrafter"/>
</dbReference>
<dbReference type="PANTHER" id="PTHR22950">
    <property type="entry name" value="AMINO ACID TRANSPORTER"/>
    <property type="match status" value="1"/>
</dbReference>
<dbReference type="GO" id="GO:0005302">
    <property type="term" value="F:L-tyrosine transmembrane transporter activity"/>
    <property type="evidence" value="ECO:0007669"/>
    <property type="project" value="TreeGrafter"/>
</dbReference>
<dbReference type="EMBL" id="RBNI01003809">
    <property type="protein sequence ID" value="RUP48034.1"/>
    <property type="molecule type" value="Genomic_DNA"/>
</dbReference>
<feature type="domain" description="Amino acid transporter transmembrane" evidence="11">
    <location>
        <begin position="69"/>
        <end position="495"/>
    </location>
</feature>
<evidence type="ECO:0000256" key="10">
    <source>
        <dbReference type="SAM" id="Phobius"/>
    </source>
</evidence>
<evidence type="ECO:0000313" key="12">
    <source>
        <dbReference type="EMBL" id="RUP48034.1"/>
    </source>
</evidence>
<dbReference type="PANTHER" id="PTHR22950:SF678">
    <property type="entry name" value="VACUOLAR AMINO ACID TRANSPORTER 5-RELATED"/>
    <property type="match status" value="1"/>
</dbReference>
<name>A0A433DB26_9FUNG</name>
<feature type="transmembrane region" description="Helical" evidence="10">
    <location>
        <begin position="419"/>
        <end position="437"/>
    </location>
</feature>
<dbReference type="GO" id="GO:0061459">
    <property type="term" value="F:L-arginine transmembrane transporter activity"/>
    <property type="evidence" value="ECO:0007669"/>
    <property type="project" value="TreeGrafter"/>
</dbReference>
<evidence type="ECO:0000256" key="9">
    <source>
        <dbReference type="SAM" id="MobiDB-lite"/>
    </source>
</evidence>
<evidence type="ECO:0000256" key="6">
    <source>
        <dbReference type="ARBA" id="ARBA00022970"/>
    </source>
</evidence>
<gene>
    <name evidence="12" type="ORF">BC936DRAFT_145044</name>
</gene>
<keyword evidence="3" id="KW-0813">Transport</keyword>
<dbReference type="AlphaFoldDB" id="A0A433DB26"/>
<evidence type="ECO:0000259" key="11">
    <source>
        <dbReference type="Pfam" id="PF01490"/>
    </source>
</evidence>
<feature type="region of interest" description="Disordered" evidence="9">
    <location>
        <begin position="1"/>
        <end position="59"/>
    </location>
</feature>
<feature type="transmembrane region" description="Helical" evidence="10">
    <location>
        <begin position="203"/>
        <end position="220"/>
    </location>
</feature>
<sequence length="512" mass="55284">MSAYNPIFNDDDFDPPTNQHNSSSSARSSLPDDHAPLLHSPAIPPSAEDYEEEDDGHGSGAAAATAGFFGCTVNLANTILGTGMLAMPSAIASIGLIPGIFIIVYSATASSLGLYFLSKAAARTEGRHASFFTISKLTWPGAAILFDAAIAIKCFGVSISYLIIIGELMPEVVLSFLGNTPGGILSTPEGDDPYMDYLTDRKFWITVLMASVIVPISFFRKLDSLRYTSLIALFAVVYLVAIVVWGYVAPKTKAPEPGDIELILFHPARVRVRVHVPPECNVSTLVSFSPPISSMSARPYHSYHSPLQIFSVYNELKDNNQRVINSVITTSIGSAMGVYECIGILGYLTFGKNVQSNIIMEYPASAFITCGRIAIVVLVLFSYPLQAHPARASLDKILASRSPQASGLKILPPPSQLKYFLMTTGILVSSYLIAISVTRLDTVLSFVGSTGSTMISFILPGAFYYKIHEADPWHPRKIIAVFLAVYGCCVMTICLTYNISHLGGPVVPGHYL</sequence>
<feature type="transmembrane region" description="Helical" evidence="10">
    <location>
        <begin position="137"/>
        <end position="164"/>
    </location>
</feature>
<feature type="transmembrane region" description="Helical" evidence="10">
    <location>
        <begin position="90"/>
        <end position="117"/>
    </location>
</feature>
<evidence type="ECO:0000256" key="3">
    <source>
        <dbReference type="ARBA" id="ARBA00022448"/>
    </source>
</evidence>
<dbReference type="Proteomes" id="UP000268093">
    <property type="component" value="Unassembled WGS sequence"/>
</dbReference>
<comment type="subcellular location">
    <subcellularLocation>
        <location evidence="1">Vacuole membrane</location>
        <topology evidence="1">Multi-pass membrane protein</topology>
    </subcellularLocation>
</comment>
<protein>
    <submittedName>
        <fullName evidence="12">Transmembrane amino acid transporter protein-domain-containing protein</fullName>
    </submittedName>
</protein>
<keyword evidence="7 10" id="KW-1133">Transmembrane helix</keyword>
<keyword evidence="4" id="KW-0926">Vacuole</keyword>
<organism evidence="12 13">
    <name type="scientific">Jimgerdemannia flammicorona</name>
    <dbReference type="NCBI Taxonomy" id="994334"/>
    <lineage>
        <taxon>Eukaryota</taxon>
        <taxon>Fungi</taxon>
        <taxon>Fungi incertae sedis</taxon>
        <taxon>Mucoromycota</taxon>
        <taxon>Mucoromycotina</taxon>
        <taxon>Endogonomycetes</taxon>
        <taxon>Endogonales</taxon>
        <taxon>Endogonaceae</taxon>
        <taxon>Jimgerdemannia</taxon>
    </lineage>
</organism>
<comment type="caution">
    <text evidence="12">The sequence shown here is derived from an EMBL/GenBank/DDBJ whole genome shotgun (WGS) entry which is preliminary data.</text>
</comment>
<feature type="transmembrane region" description="Helical" evidence="10">
    <location>
        <begin position="362"/>
        <end position="383"/>
    </location>
</feature>